<dbReference type="Proteomes" id="UP000019132">
    <property type="component" value="Unassembled WGS sequence"/>
</dbReference>
<evidence type="ECO:0000313" key="2">
    <source>
        <dbReference type="EnsemblProtists" id="PYU1_T011611"/>
    </source>
</evidence>
<dbReference type="AlphaFoldDB" id="K3X312"/>
<dbReference type="EnsemblProtists" id="PYU1_T011611">
    <property type="protein sequence ID" value="PYU1_T011611"/>
    <property type="gene ID" value="PYU1_G011585"/>
</dbReference>
<reference evidence="3" key="2">
    <citation type="submission" date="2010-04" db="EMBL/GenBank/DDBJ databases">
        <authorList>
            <person name="Buell R."/>
            <person name="Hamilton J."/>
            <person name="Hostetler J."/>
        </authorList>
    </citation>
    <scope>NUCLEOTIDE SEQUENCE [LARGE SCALE GENOMIC DNA]</scope>
    <source>
        <strain evidence="3">DAOM:BR144</strain>
    </source>
</reference>
<feature type="region of interest" description="Disordered" evidence="1">
    <location>
        <begin position="411"/>
        <end position="470"/>
    </location>
</feature>
<dbReference type="InParanoid" id="K3X312"/>
<reference evidence="3" key="1">
    <citation type="journal article" date="2010" name="Genome Biol.">
        <title>Genome sequence of the necrotrophic plant pathogen Pythium ultimum reveals original pathogenicity mechanisms and effector repertoire.</title>
        <authorList>
            <person name="Levesque C.A."/>
            <person name="Brouwer H."/>
            <person name="Cano L."/>
            <person name="Hamilton J.P."/>
            <person name="Holt C."/>
            <person name="Huitema E."/>
            <person name="Raffaele S."/>
            <person name="Robideau G.P."/>
            <person name="Thines M."/>
            <person name="Win J."/>
            <person name="Zerillo M.M."/>
            <person name="Beakes G.W."/>
            <person name="Boore J.L."/>
            <person name="Busam D."/>
            <person name="Dumas B."/>
            <person name="Ferriera S."/>
            <person name="Fuerstenberg S.I."/>
            <person name="Gachon C.M."/>
            <person name="Gaulin E."/>
            <person name="Govers F."/>
            <person name="Grenville-Briggs L."/>
            <person name="Horner N."/>
            <person name="Hostetler J."/>
            <person name="Jiang R.H."/>
            <person name="Johnson J."/>
            <person name="Krajaejun T."/>
            <person name="Lin H."/>
            <person name="Meijer H.J."/>
            <person name="Moore B."/>
            <person name="Morris P."/>
            <person name="Phuntmart V."/>
            <person name="Puiu D."/>
            <person name="Shetty J."/>
            <person name="Stajich J.E."/>
            <person name="Tripathy S."/>
            <person name="Wawra S."/>
            <person name="van West P."/>
            <person name="Whitty B.R."/>
            <person name="Coutinho P.M."/>
            <person name="Henrissat B."/>
            <person name="Martin F."/>
            <person name="Thomas P.D."/>
            <person name="Tyler B.M."/>
            <person name="De Vries R.P."/>
            <person name="Kamoun S."/>
            <person name="Yandell M."/>
            <person name="Tisserat N."/>
            <person name="Buell C.R."/>
        </authorList>
    </citation>
    <scope>NUCLEOTIDE SEQUENCE</scope>
    <source>
        <strain evidence="3">DAOM:BR144</strain>
    </source>
</reference>
<reference evidence="2" key="3">
    <citation type="submission" date="2015-02" db="UniProtKB">
        <authorList>
            <consortium name="EnsemblProtists"/>
        </authorList>
    </citation>
    <scope>IDENTIFICATION</scope>
    <source>
        <strain evidence="2">DAOM BR144</strain>
    </source>
</reference>
<protein>
    <submittedName>
        <fullName evidence="2">Uncharacterized protein</fullName>
    </submittedName>
</protein>
<name>K3X312_GLOUD</name>
<dbReference type="eggNOG" id="ENOG502S34B">
    <property type="taxonomic scope" value="Eukaryota"/>
</dbReference>
<dbReference type="HOGENOM" id="CLU_048518_0_0_1"/>
<evidence type="ECO:0000256" key="1">
    <source>
        <dbReference type="SAM" id="MobiDB-lite"/>
    </source>
</evidence>
<dbReference type="EMBL" id="GL376611">
    <property type="status" value="NOT_ANNOTATED_CDS"/>
    <property type="molecule type" value="Genomic_DNA"/>
</dbReference>
<evidence type="ECO:0000313" key="3">
    <source>
        <dbReference type="Proteomes" id="UP000019132"/>
    </source>
</evidence>
<proteinExistence type="predicted"/>
<keyword evidence="3" id="KW-1185">Reference proteome</keyword>
<feature type="region of interest" description="Disordered" evidence="1">
    <location>
        <begin position="74"/>
        <end position="115"/>
    </location>
</feature>
<feature type="compositionally biased region" description="Polar residues" evidence="1">
    <location>
        <begin position="84"/>
        <end position="105"/>
    </location>
</feature>
<dbReference type="VEuPathDB" id="FungiDB:PYU1_G011585"/>
<organism evidence="2 3">
    <name type="scientific">Globisporangium ultimum (strain ATCC 200006 / CBS 805.95 / DAOM BR144)</name>
    <name type="common">Pythium ultimum</name>
    <dbReference type="NCBI Taxonomy" id="431595"/>
    <lineage>
        <taxon>Eukaryota</taxon>
        <taxon>Sar</taxon>
        <taxon>Stramenopiles</taxon>
        <taxon>Oomycota</taxon>
        <taxon>Peronosporomycetes</taxon>
        <taxon>Pythiales</taxon>
        <taxon>Pythiaceae</taxon>
        <taxon>Globisporangium</taxon>
    </lineage>
</organism>
<accession>K3X312</accession>
<sequence>MSPVARASSSVPSVGADALDLLVIYRYAWTAAYTVLLRMLRSEPVNSVGTCSSCHDSWTWSECEASTASSSSLVRTPSAVKPPSVTSSRLASVHQTGPAYRSNNAGDGPEKTRDRKSWFPRFKSNWLGTYRSKQMFHCCECAVADAQHARYKGSEGKHCACGQDQWHLAKTIEEAEYNRRMEISKALGGLRYDEALERLKTMGTSELDLKRIRCESDETSVTSTSSSVASSVIDDHLSDSVHVSKRIKNEPGLVERAPSPATRAYANANANAAFGLDTASTTGLTQELLQKLSNHPVYPSSGSYTPLHGDYSTSNYDQLVVPVPFGADEDGFGELLQGFLEEGDPRNGHAMYPPSHFNRGSTSMAASRGQDGGYIATHGSAPHQRPSTQSYPQAPSTFPVGDVDAFDFFNDGHSRGGVPSSSQYSSVGYQQQQHAQYGRPHIGGVSSYHHHPHSSSMAPPLATSTSFSIV</sequence>
<feature type="compositionally biased region" description="Low complexity" evidence="1">
    <location>
        <begin position="416"/>
        <end position="433"/>
    </location>
</feature>